<dbReference type="EMBL" id="CP000248">
    <property type="protein sequence ID" value="ABD27709.1"/>
    <property type="molecule type" value="Genomic_DNA"/>
</dbReference>
<dbReference type="AlphaFoldDB" id="Q2G364"/>
<evidence type="ECO:0000313" key="1">
    <source>
        <dbReference type="EMBL" id="ABD27709.1"/>
    </source>
</evidence>
<name>Q2G364_NOVAD</name>
<evidence type="ECO:0000313" key="2">
    <source>
        <dbReference type="Proteomes" id="UP000009134"/>
    </source>
</evidence>
<organism evidence="1 2">
    <name type="scientific">Novosphingobium aromaticivorans (strain ATCC 700278 / DSM 12444 / CCUG 56034 / CIP 105152 / NBRC 16084 / F199)</name>
    <dbReference type="NCBI Taxonomy" id="279238"/>
    <lineage>
        <taxon>Bacteria</taxon>
        <taxon>Pseudomonadati</taxon>
        <taxon>Pseudomonadota</taxon>
        <taxon>Alphaproteobacteria</taxon>
        <taxon>Sphingomonadales</taxon>
        <taxon>Sphingomonadaceae</taxon>
        <taxon>Novosphingobium</taxon>
    </lineage>
</organism>
<dbReference type="KEGG" id="nar:Saro_3274"/>
<gene>
    <name evidence="1" type="ordered locus">Saro_3274</name>
</gene>
<keyword evidence="2" id="KW-1185">Reference proteome</keyword>
<accession>Q2G364</accession>
<dbReference type="Proteomes" id="UP000009134">
    <property type="component" value="Chromosome"/>
</dbReference>
<dbReference type="HOGENOM" id="CLU_949407_0_0_5"/>
<proteinExistence type="predicted"/>
<protein>
    <recommendedName>
        <fullName evidence="3">Prolyl 4-hydroxylase alpha subunit Fe(2+) 2OG dioxygenase domain-containing protein</fullName>
    </recommendedName>
</protein>
<evidence type="ECO:0008006" key="3">
    <source>
        <dbReference type="Google" id="ProtNLM"/>
    </source>
</evidence>
<reference evidence="2" key="1">
    <citation type="submission" date="2006-01" db="EMBL/GenBank/DDBJ databases">
        <title>Complete sequence of Novosphingobium aromaticivorans DSM 12444.</title>
        <authorList>
            <consortium name="US DOE Joint Genome Institute"/>
            <person name="Copeland A."/>
            <person name="Lucas S."/>
            <person name="Lapidus A."/>
            <person name="Barry K."/>
            <person name="Detter J.C."/>
            <person name="Glavina T."/>
            <person name="Hammon N."/>
            <person name="Israni S."/>
            <person name="Pitluck S."/>
            <person name="Chain P."/>
            <person name="Malfatti S."/>
            <person name="Shin M."/>
            <person name="Vergez L."/>
            <person name="Schmutz J."/>
            <person name="Larimer F."/>
            <person name="Land M."/>
            <person name="Kyrpides N."/>
            <person name="Ivanova N."/>
            <person name="Fredrickson J."/>
            <person name="Balkwill D."/>
            <person name="Romine M.F."/>
            <person name="Richardson P."/>
        </authorList>
    </citation>
    <scope>NUCLEOTIDE SEQUENCE [LARGE SCALE GENOMIC DNA]</scope>
    <source>
        <strain evidence="2">ATCC 700278 / DSM 12444 / CCUG 56034 / CIP 105152 / NBRC 16084 / F199</strain>
    </source>
</reference>
<sequence length="293" mass="32946">MGQVNPEAASGAAQGRDSCQFEAIVRFAAPWRTHPIAEEVLPAMQSTISGILHKPGDPHFLNPALMAPNAFEIDIPHDLIAELAPLTAETQGMRENRAQYRLSNGVSLFNERPLAWQSDICWLSHADEEAFHWFDAIYHRLGLGPLVAPFVPHDREIRLYAGFLVTRSHCTGLNMHCDWSTDDNLAFTLMAPLTVAGERLGMTYRTIRDEERELSYKLGRGLVFGTKFVHSTAIGQLDERAAFLCLNFGTDRMEHWDSIGSTTARQCNVLRQPDGTFTTQAQWRARYGDRKAY</sequence>